<dbReference type="EMBL" id="RJAI01000006">
    <property type="protein sequence ID" value="RNF93002.1"/>
    <property type="molecule type" value="Genomic_DNA"/>
</dbReference>
<gene>
    <name evidence="2" type="ORF">EFK07_04815</name>
</gene>
<evidence type="ECO:0000313" key="3">
    <source>
        <dbReference type="Proteomes" id="UP000278162"/>
    </source>
</evidence>
<protein>
    <recommendedName>
        <fullName evidence="4">Lipoprotein</fullName>
    </recommendedName>
</protein>
<evidence type="ECO:0000256" key="1">
    <source>
        <dbReference type="SAM" id="SignalP"/>
    </source>
</evidence>
<sequence length="246" mass="27382">MQLKSVVLSSSLLFSLGQLLSGCAVNVADQNAMLDSCMTRYISNAKYITSRTPPEDVVNISYMECQHEFFLRGMSPSQQPQMNQAQKLAYEDFARHKIEQSPAYRFEVKRDEYENKVSVTGIDYVKNAQASENYYTKASLSARKIGGGEVRYYIEILRSGAERAELKVAHFKGGAKLDATPVGGDVNCVNRVFCFWTEGAVIEVPKELLAGAGPLDFKLSGRVDSDPIEIPREYVSMFMAQVAKAM</sequence>
<evidence type="ECO:0008006" key="4">
    <source>
        <dbReference type="Google" id="ProtNLM"/>
    </source>
</evidence>
<dbReference type="PROSITE" id="PS51257">
    <property type="entry name" value="PROKAR_LIPOPROTEIN"/>
    <property type="match status" value="1"/>
</dbReference>
<keyword evidence="1" id="KW-0732">Signal</keyword>
<comment type="caution">
    <text evidence="2">The sequence shown here is derived from an EMBL/GenBank/DDBJ whole genome shotgun (WGS) entry which is preliminary data.</text>
</comment>
<feature type="signal peptide" evidence="1">
    <location>
        <begin position="1"/>
        <end position="20"/>
    </location>
</feature>
<dbReference type="Proteomes" id="UP000278162">
    <property type="component" value="Unassembled WGS sequence"/>
</dbReference>
<organism evidence="2 3">
    <name type="scientific">Pseudomonas putida</name>
    <name type="common">Arthrobacter siderocapsulatus</name>
    <dbReference type="NCBI Taxonomy" id="303"/>
    <lineage>
        <taxon>Bacteria</taxon>
        <taxon>Pseudomonadati</taxon>
        <taxon>Pseudomonadota</taxon>
        <taxon>Gammaproteobacteria</taxon>
        <taxon>Pseudomonadales</taxon>
        <taxon>Pseudomonadaceae</taxon>
        <taxon>Pseudomonas</taxon>
    </lineage>
</organism>
<reference evidence="2 3" key="1">
    <citation type="submission" date="2018-10" db="EMBL/GenBank/DDBJ databases">
        <title>An outbreak of IMP-63 producing strain in France.</title>
        <authorList>
            <person name="Bour M."/>
            <person name="Liapis E."/>
            <person name="Plesiat P."/>
        </authorList>
    </citation>
    <scope>NUCLEOTIDE SEQUENCE [LARGE SCALE GENOMIC DNA]</scope>
    <source>
        <strain evidence="2 3">12917</strain>
    </source>
</reference>
<name>A0A3M8TQ69_PSEPU</name>
<feature type="chain" id="PRO_5018143754" description="Lipoprotein" evidence="1">
    <location>
        <begin position="21"/>
        <end position="246"/>
    </location>
</feature>
<proteinExistence type="predicted"/>
<dbReference type="RefSeq" id="WP_123083939.1">
    <property type="nucleotide sequence ID" value="NZ_RJAI01000006.1"/>
</dbReference>
<evidence type="ECO:0000313" key="2">
    <source>
        <dbReference type="EMBL" id="RNF93002.1"/>
    </source>
</evidence>
<dbReference type="AlphaFoldDB" id="A0A3M8TQ69"/>
<accession>A0A3M8TQ69</accession>